<organism evidence="3 4">
    <name type="scientific">Roseateles amylovorans</name>
    <dbReference type="NCBI Taxonomy" id="2978473"/>
    <lineage>
        <taxon>Bacteria</taxon>
        <taxon>Pseudomonadati</taxon>
        <taxon>Pseudomonadota</taxon>
        <taxon>Betaproteobacteria</taxon>
        <taxon>Burkholderiales</taxon>
        <taxon>Sphaerotilaceae</taxon>
        <taxon>Roseateles</taxon>
    </lineage>
</organism>
<evidence type="ECO:0000313" key="3">
    <source>
        <dbReference type="EMBL" id="UXH80328.1"/>
    </source>
</evidence>
<name>A0ABY6B4Q8_9BURK</name>
<protein>
    <submittedName>
        <fullName evidence="3">DUF4266 domain-containing protein</fullName>
    </submittedName>
</protein>
<evidence type="ECO:0000313" key="4">
    <source>
        <dbReference type="Proteomes" id="UP001064933"/>
    </source>
</evidence>
<reference evidence="3" key="1">
    <citation type="submission" date="2022-10" db="EMBL/GenBank/DDBJ databases">
        <title>Characterization and whole genome sequencing of a new Roseateles species, isolated from fresh water.</title>
        <authorList>
            <person name="Guliayeva D.Y."/>
            <person name="Akhremchuk A.E."/>
            <person name="Sikolenko M.A."/>
            <person name="Valentovich L.N."/>
            <person name="Sidarenka A.V."/>
        </authorList>
    </citation>
    <scope>NUCLEOTIDE SEQUENCE</scope>
    <source>
        <strain evidence="3">BIM B-1768</strain>
    </source>
</reference>
<dbReference type="Proteomes" id="UP001064933">
    <property type="component" value="Chromosome"/>
</dbReference>
<dbReference type="InterPro" id="IPR025362">
    <property type="entry name" value="DUF4266"/>
</dbReference>
<proteinExistence type="predicted"/>
<dbReference type="PROSITE" id="PS51257">
    <property type="entry name" value="PROKAR_LIPOPROTEIN"/>
    <property type="match status" value="1"/>
</dbReference>
<dbReference type="EMBL" id="CP104562">
    <property type="protein sequence ID" value="UXH80328.1"/>
    <property type="molecule type" value="Genomic_DNA"/>
</dbReference>
<accession>A0ABY6B4Q8</accession>
<keyword evidence="1" id="KW-0732">Signal</keyword>
<dbReference type="Pfam" id="PF14086">
    <property type="entry name" value="DUF4266"/>
    <property type="match status" value="1"/>
</dbReference>
<keyword evidence="4" id="KW-1185">Reference proteome</keyword>
<dbReference type="RefSeq" id="WP_261760147.1">
    <property type="nucleotide sequence ID" value="NZ_CP104562.2"/>
</dbReference>
<sequence>MLNIAIKVMSALLLMSLAACASHSPPRAWEKGDLARNAMRMNSDPLEAGLSAHLYFSREAASGGSGVGGGGCGCN</sequence>
<feature type="chain" id="PRO_5046447335" evidence="1">
    <location>
        <begin position="22"/>
        <end position="75"/>
    </location>
</feature>
<gene>
    <name evidence="3" type="ORF">N4261_10815</name>
</gene>
<feature type="signal peptide" evidence="1">
    <location>
        <begin position="1"/>
        <end position="21"/>
    </location>
</feature>
<evidence type="ECO:0000259" key="2">
    <source>
        <dbReference type="Pfam" id="PF14086"/>
    </source>
</evidence>
<feature type="domain" description="DUF4266" evidence="2">
    <location>
        <begin position="28"/>
        <end position="75"/>
    </location>
</feature>
<evidence type="ECO:0000256" key="1">
    <source>
        <dbReference type="SAM" id="SignalP"/>
    </source>
</evidence>